<evidence type="ECO:0000313" key="3">
    <source>
        <dbReference type="EMBL" id="TDD21773.1"/>
    </source>
</evidence>
<organism evidence="3 4">
    <name type="scientific">Kribbella turkmenica</name>
    <dbReference type="NCBI Taxonomy" id="2530375"/>
    <lineage>
        <taxon>Bacteria</taxon>
        <taxon>Bacillati</taxon>
        <taxon>Actinomycetota</taxon>
        <taxon>Actinomycetes</taxon>
        <taxon>Propionibacteriales</taxon>
        <taxon>Kribbellaceae</taxon>
        <taxon>Kribbella</taxon>
    </lineage>
</organism>
<sequence>MSHQPSTALSIGTIILALQLAGCSTSSETSGDERAAEVSSQPTQSTQTSTSTQKSVDVGGHELFLRCEGRGSPTIVFLHGLWQAADVGSMPEAHFLALGESFTSRTRWCLYHRANVGKSARLDGHLTAADSVRDLHALLGVAGIDGPHLLVGGSFGGLIATMYAATYPTDVAGLVLLDATLPTDGEVDQLIPQPDRAQVMAQQDQNAERIRVYTSLDQAEALLPRLPDIPMVYLAATQPLEFPAHWPAAKMRALIRRNIDQFASRFPRGRLVPVDSGHAIPDAAAAAEITRILDQLPTG</sequence>
<dbReference type="Pfam" id="PF00561">
    <property type="entry name" value="Abhydrolase_1"/>
    <property type="match status" value="1"/>
</dbReference>
<reference evidence="3 4" key="1">
    <citation type="submission" date="2019-02" db="EMBL/GenBank/DDBJ databases">
        <title>Draft genome sequences of novel Actinobacteria.</title>
        <authorList>
            <person name="Sahin N."/>
            <person name="Ay H."/>
            <person name="Saygin H."/>
        </authorList>
    </citation>
    <scope>NUCLEOTIDE SEQUENCE [LARGE SCALE GENOMIC DNA]</scope>
    <source>
        <strain evidence="3 4">16K104</strain>
    </source>
</reference>
<dbReference type="PANTHER" id="PTHR43798:SF33">
    <property type="entry name" value="HYDROLASE, PUTATIVE (AFU_ORTHOLOGUE AFUA_2G14860)-RELATED"/>
    <property type="match status" value="1"/>
</dbReference>
<dbReference type="GO" id="GO:0016020">
    <property type="term" value="C:membrane"/>
    <property type="evidence" value="ECO:0007669"/>
    <property type="project" value="TreeGrafter"/>
</dbReference>
<feature type="region of interest" description="Disordered" evidence="1">
    <location>
        <begin position="27"/>
        <end position="55"/>
    </location>
</feature>
<dbReference type="SUPFAM" id="SSF53474">
    <property type="entry name" value="alpha/beta-Hydrolases"/>
    <property type="match status" value="1"/>
</dbReference>
<dbReference type="Proteomes" id="UP000295172">
    <property type="component" value="Unassembled WGS sequence"/>
</dbReference>
<evidence type="ECO:0000256" key="1">
    <source>
        <dbReference type="SAM" id="MobiDB-lite"/>
    </source>
</evidence>
<dbReference type="InterPro" id="IPR029058">
    <property type="entry name" value="AB_hydrolase_fold"/>
</dbReference>
<accession>A0A4R4WVF6</accession>
<dbReference type="RefSeq" id="WP_132322500.1">
    <property type="nucleotide sequence ID" value="NZ_SMKR01000088.1"/>
</dbReference>
<dbReference type="EMBL" id="SMKR01000088">
    <property type="protein sequence ID" value="TDD21773.1"/>
    <property type="molecule type" value="Genomic_DNA"/>
</dbReference>
<dbReference type="AlphaFoldDB" id="A0A4R4WVF6"/>
<protein>
    <submittedName>
        <fullName evidence="3">Alpha/beta hydrolase</fullName>
    </submittedName>
</protein>
<dbReference type="InterPro" id="IPR000073">
    <property type="entry name" value="AB_hydrolase_1"/>
</dbReference>
<feature type="compositionally biased region" description="Low complexity" evidence="1">
    <location>
        <begin position="39"/>
        <end position="53"/>
    </location>
</feature>
<dbReference type="PANTHER" id="PTHR43798">
    <property type="entry name" value="MONOACYLGLYCEROL LIPASE"/>
    <property type="match status" value="1"/>
</dbReference>
<gene>
    <name evidence="3" type="ORF">E1218_20390</name>
</gene>
<dbReference type="GO" id="GO:0016787">
    <property type="term" value="F:hydrolase activity"/>
    <property type="evidence" value="ECO:0007669"/>
    <property type="project" value="UniProtKB-KW"/>
</dbReference>
<dbReference type="OrthoDB" id="7185741at2"/>
<keyword evidence="4" id="KW-1185">Reference proteome</keyword>
<evidence type="ECO:0000259" key="2">
    <source>
        <dbReference type="Pfam" id="PF00561"/>
    </source>
</evidence>
<comment type="caution">
    <text evidence="3">The sequence shown here is derived from an EMBL/GenBank/DDBJ whole genome shotgun (WGS) entry which is preliminary data.</text>
</comment>
<name>A0A4R4WVF6_9ACTN</name>
<dbReference type="Gene3D" id="3.40.50.1820">
    <property type="entry name" value="alpha/beta hydrolase"/>
    <property type="match status" value="1"/>
</dbReference>
<proteinExistence type="predicted"/>
<feature type="domain" description="AB hydrolase-1" evidence="2">
    <location>
        <begin position="73"/>
        <end position="189"/>
    </location>
</feature>
<evidence type="ECO:0000313" key="4">
    <source>
        <dbReference type="Proteomes" id="UP000295172"/>
    </source>
</evidence>
<dbReference type="InterPro" id="IPR050266">
    <property type="entry name" value="AB_hydrolase_sf"/>
</dbReference>
<keyword evidence="3" id="KW-0378">Hydrolase</keyword>